<keyword evidence="2" id="KW-1185">Reference proteome</keyword>
<dbReference type="RefSeq" id="XP_056864359.1">
    <property type="nucleotide sequence ID" value="XM_057008379.1"/>
</dbReference>
<evidence type="ECO:0000256" key="1">
    <source>
        <dbReference type="SAM" id="MobiDB-lite"/>
    </source>
</evidence>
<dbReference type="RefSeq" id="XP_056864387.1">
    <property type="nucleotide sequence ID" value="XM_057008407.1"/>
</dbReference>
<feature type="region of interest" description="Disordered" evidence="1">
    <location>
        <begin position="39"/>
        <end position="93"/>
    </location>
</feature>
<organism evidence="2 3">
    <name type="scientific">Raphanus sativus</name>
    <name type="common">Radish</name>
    <name type="synonym">Raphanus raphanistrum var. sativus</name>
    <dbReference type="NCBI Taxonomy" id="3726"/>
    <lineage>
        <taxon>Eukaryota</taxon>
        <taxon>Viridiplantae</taxon>
        <taxon>Streptophyta</taxon>
        <taxon>Embryophyta</taxon>
        <taxon>Tracheophyta</taxon>
        <taxon>Spermatophyta</taxon>
        <taxon>Magnoliopsida</taxon>
        <taxon>eudicotyledons</taxon>
        <taxon>Gunneridae</taxon>
        <taxon>Pentapetalae</taxon>
        <taxon>rosids</taxon>
        <taxon>malvids</taxon>
        <taxon>Brassicales</taxon>
        <taxon>Brassicaceae</taxon>
        <taxon>Brassiceae</taxon>
        <taxon>Raphanus</taxon>
    </lineage>
</organism>
<protein>
    <submittedName>
        <fullName evidence="3 4">Protein decapping 5</fullName>
    </submittedName>
</protein>
<reference evidence="3 4" key="2">
    <citation type="submission" date="2025-04" db="UniProtKB">
        <authorList>
            <consortium name="RefSeq"/>
        </authorList>
    </citation>
    <scope>IDENTIFICATION</scope>
    <source>
        <tissue evidence="3 4">Leaf</tissue>
    </source>
</reference>
<proteinExistence type="predicted"/>
<dbReference type="Proteomes" id="UP000504610">
    <property type="component" value="Chromosome 1"/>
</dbReference>
<evidence type="ECO:0000313" key="4">
    <source>
        <dbReference type="RefSeq" id="XP_056864387.1"/>
    </source>
</evidence>
<evidence type="ECO:0000313" key="2">
    <source>
        <dbReference type="Proteomes" id="UP000504610"/>
    </source>
</evidence>
<accession>A0A9W3DKS1</accession>
<feature type="compositionally biased region" description="Acidic residues" evidence="1">
    <location>
        <begin position="13"/>
        <end position="23"/>
    </location>
</feature>
<dbReference type="AlphaFoldDB" id="A0A9W3DKS1"/>
<feature type="compositionally biased region" description="Basic and acidic residues" evidence="1">
    <location>
        <begin position="39"/>
        <end position="49"/>
    </location>
</feature>
<dbReference type="GeneID" id="130511404"/>
<sequence>MKYGGHLGKSTDGDEDSPFVDEAELPKIDAKTFGEFSRFREGRGRRDGYGRNGYSRGGYGGRGYSGYNGRGGGAGGYGYGSPGQGRGVSNLTS</sequence>
<gene>
    <name evidence="3 4" type="primary">LOC130511404</name>
</gene>
<feature type="compositionally biased region" description="Gly residues" evidence="1">
    <location>
        <begin position="55"/>
        <end position="86"/>
    </location>
</feature>
<feature type="region of interest" description="Disordered" evidence="1">
    <location>
        <begin position="1"/>
        <end position="26"/>
    </location>
</feature>
<reference evidence="2" key="1">
    <citation type="journal article" date="2019" name="Database">
        <title>The radish genome database (RadishGD): an integrated information resource for radish genomics.</title>
        <authorList>
            <person name="Yu H.J."/>
            <person name="Baek S."/>
            <person name="Lee Y.J."/>
            <person name="Cho A."/>
            <person name="Mun J.H."/>
        </authorList>
    </citation>
    <scope>NUCLEOTIDE SEQUENCE [LARGE SCALE GENOMIC DNA]</scope>
    <source>
        <strain evidence="2">cv. WK10039</strain>
    </source>
</reference>
<name>A0A9W3DKS1_RAPSA</name>
<evidence type="ECO:0000313" key="3">
    <source>
        <dbReference type="RefSeq" id="XP_056864359.1"/>
    </source>
</evidence>
<dbReference type="KEGG" id="rsz:130511404"/>